<feature type="compositionally biased region" description="Acidic residues" evidence="1">
    <location>
        <begin position="1"/>
        <end position="12"/>
    </location>
</feature>
<reference evidence="3" key="1">
    <citation type="submission" date="2021-06" db="EMBL/GenBank/DDBJ databases">
        <authorList>
            <person name="Hodson N. C."/>
            <person name="Mongue J. A."/>
            <person name="Jaron S. K."/>
        </authorList>
    </citation>
    <scope>NUCLEOTIDE SEQUENCE</scope>
</reference>
<proteinExistence type="predicted"/>
<dbReference type="PANTHER" id="PTHR34153:SF2">
    <property type="entry name" value="SI:CH211-262H13.3-RELATED"/>
    <property type="match status" value="1"/>
</dbReference>
<feature type="region of interest" description="Disordered" evidence="1">
    <location>
        <begin position="1"/>
        <end position="22"/>
    </location>
</feature>
<dbReference type="EMBL" id="CAJVCH010101100">
    <property type="protein sequence ID" value="CAG7723629.1"/>
    <property type="molecule type" value="Genomic_DNA"/>
</dbReference>
<evidence type="ECO:0000259" key="2">
    <source>
        <dbReference type="Pfam" id="PF16064"/>
    </source>
</evidence>
<protein>
    <recommendedName>
        <fullName evidence="2">DUF4806 domain-containing protein</fullName>
    </recommendedName>
</protein>
<dbReference type="AlphaFoldDB" id="A0A8J2JPF3"/>
<dbReference type="Proteomes" id="UP000708208">
    <property type="component" value="Unassembled WGS sequence"/>
</dbReference>
<evidence type="ECO:0000313" key="3">
    <source>
        <dbReference type="EMBL" id="CAG7723629.1"/>
    </source>
</evidence>
<feature type="region of interest" description="Disordered" evidence="1">
    <location>
        <begin position="233"/>
        <end position="259"/>
    </location>
</feature>
<evidence type="ECO:0000313" key="4">
    <source>
        <dbReference type="Proteomes" id="UP000708208"/>
    </source>
</evidence>
<feature type="non-terminal residue" evidence="3">
    <location>
        <position position="1"/>
    </location>
</feature>
<evidence type="ECO:0000256" key="1">
    <source>
        <dbReference type="SAM" id="MobiDB-lite"/>
    </source>
</evidence>
<organism evidence="3 4">
    <name type="scientific">Allacma fusca</name>
    <dbReference type="NCBI Taxonomy" id="39272"/>
    <lineage>
        <taxon>Eukaryota</taxon>
        <taxon>Metazoa</taxon>
        <taxon>Ecdysozoa</taxon>
        <taxon>Arthropoda</taxon>
        <taxon>Hexapoda</taxon>
        <taxon>Collembola</taxon>
        <taxon>Symphypleona</taxon>
        <taxon>Sminthuridae</taxon>
        <taxon>Allacma</taxon>
    </lineage>
</organism>
<accession>A0A8J2JPF3</accession>
<dbReference type="InterPro" id="IPR032071">
    <property type="entry name" value="DUF4806"/>
</dbReference>
<gene>
    <name evidence="3" type="ORF">AFUS01_LOCUS12706</name>
</gene>
<keyword evidence="4" id="KW-1185">Reference proteome</keyword>
<feature type="domain" description="DUF4806" evidence="2">
    <location>
        <begin position="125"/>
        <end position="207"/>
    </location>
</feature>
<comment type="caution">
    <text evidence="3">The sequence shown here is derived from an EMBL/GenBank/DDBJ whole genome shotgun (WGS) entry which is preliminary data.</text>
</comment>
<dbReference type="Pfam" id="PF16064">
    <property type="entry name" value="DUF4806"/>
    <property type="match status" value="1"/>
</dbReference>
<name>A0A8J2JPF3_9HEXA</name>
<sequence>VFDEEIQIDDTSDTNTKDHDEPQLIPNVFQDLASTDTPVHEPEHMLRVSSNNLDQGDQQYASEIFARLDKLTLDIQQFRSELQNFEVVTIEKLVKVSNELDHVSRTLGRHLVSSLHDDELDLPVGISFPLQDGRKLATLHLWLESNDKQIKLANYLKGIGGSDLKDCIKRILERLISPELGRAMNFSGANAKIAFKNHHLRPCLIAALRTSQSSIPTEVEVDMYVQKWFGNSGDRNGGRKARRQLASNQQSASAPEVSE</sequence>
<dbReference type="PANTHER" id="PTHR34153">
    <property type="entry name" value="SI:CH211-262H13.3-RELATED-RELATED"/>
    <property type="match status" value="1"/>
</dbReference>